<comment type="caution">
    <text evidence="5">The sequence shown here is derived from an EMBL/GenBank/DDBJ whole genome shotgun (WGS) entry which is preliminary data.</text>
</comment>
<sequence>MARYTEEDVDSAIAAVRAGRSIRKAALEWGVPRATLQERISGRSAGKEGFSHLQKVDPVTEERLAQWVLLQSDLGLPPTHAELREFASRVLKAQGLDVSLGKHWVSRFLTRNPSIQVHRSRSIDSRRLNGATTDIIRRWFQRLAIPAVKTIKPKNRHNTDEIGIMEGMGKNGLVLGRAQKAVIQRKTPGGRTWSSIIECISAVGTFLPPLVIFKGSSLQQQWYPLDLKPFIGWKWDYQKKGWTDDSIGLEWVQKVFIPLTRPDDPSEARLLILDGHGSHITVDFMWECYQNNIQLLYLPPHASHVLQPLDVAVFSPLKTAYRKYLGYATYLHDSSVAGKRNFLECYRRARLDAFTLSNILSGWRATGLWPVSVRHPLLSPLLLKKPLQKAPMNLKDVPTNSQVNNLLESTDLEAEKVVWSTPRHSQDLRRQLDIYTTTTKGSTTQRLLFSKVKKAFVEKDTQLAFERRENEAWKAKFEAAIPRKRKKVELSPQSKFASIEDIRRGQIAAGDVVDASSDSIGSDLTSEAEDCIVVGADDSESDDEDGA</sequence>
<evidence type="ECO:0000259" key="4">
    <source>
        <dbReference type="PROSITE" id="PS51253"/>
    </source>
</evidence>
<evidence type="ECO:0000256" key="2">
    <source>
        <dbReference type="ARBA" id="ARBA00023125"/>
    </source>
</evidence>
<feature type="domain" description="HTH CENPB-type" evidence="4">
    <location>
        <begin position="48"/>
        <end position="118"/>
    </location>
</feature>
<evidence type="ECO:0000256" key="1">
    <source>
        <dbReference type="ARBA" id="ARBA00004123"/>
    </source>
</evidence>
<dbReference type="AlphaFoldDB" id="A0A9W8N370"/>
<dbReference type="Proteomes" id="UP001148614">
    <property type="component" value="Unassembled WGS sequence"/>
</dbReference>
<proteinExistence type="predicted"/>
<evidence type="ECO:0000256" key="3">
    <source>
        <dbReference type="ARBA" id="ARBA00023242"/>
    </source>
</evidence>
<evidence type="ECO:0000313" key="6">
    <source>
        <dbReference type="Proteomes" id="UP001148614"/>
    </source>
</evidence>
<dbReference type="SUPFAM" id="SSF46689">
    <property type="entry name" value="Homeodomain-like"/>
    <property type="match status" value="1"/>
</dbReference>
<name>A0A9W8N370_9PEZI</name>
<dbReference type="InterPro" id="IPR007889">
    <property type="entry name" value="HTH_Psq"/>
</dbReference>
<keyword evidence="2" id="KW-0238">DNA-binding</keyword>
<dbReference type="Pfam" id="PF05225">
    <property type="entry name" value="HTH_psq"/>
    <property type="match status" value="1"/>
</dbReference>
<dbReference type="SMART" id="SM00674">
    <property type="entry name" value="CENPB"/>
    <property type="match status" value="1"/>
</dbReference>
<accession>A0A9W8N370</accession>
<organism evidence="5 6">
    <name type="scientific">Xylaria arbuscula</name>
    <dbReference type="NCBI Taxonomy" id="114810"/>
    <lineage>
        <taxon>Eukaryota</taxon>
        <taxon>Fungi</taxon>
        <taxon>Dikarya</taxon>
        <taxon>Ascomycota</taxon>
        <taxon>Pezizomycotina</taxon>
        <taxon>Sordariomycetes</taxon>
        <taxon>Xylariomycetidae</taxon>
        <taxon>Xylariales</taxon>
        <taxon>Xylariaceae</taxon>
        <taxon>Xylaria</taxon>
    </lineage>
</organism>
<dbReference type="PROSITE" id="PS51253">
    <property type="entry name" value="HTH_CENPB"/>
    <property type="match status" value="1"/>
</dbReference>
<comment type="subcellular location">
    <subcellularLocation>
        <location evidence="1">Nucleus</location>
    </subcellularLocation>
</comment>
<dbReference type="PANTHER" id="PTHR19303">
    <property type="entry name" value="TRANSPOSON"/>
    <property type="match status" value="1"/>
</dbReference>
<dbReference type="InterPro" id="IPR006600">
    <property type="entry name" value="HTH_CenpB_DNA-bd_dom"/>
</dbReference>
<dbReference type="GO" id="GO:0005634">
    <property type="term" value="C:nucleus"/>
    <property type="evidence" value="ECO:0007669"/>
    <property type="project" value="UniProtKB-SubCell"/>
</dbReference>
<reference evidence="5" key="1">
    <citation type="submission" date="2022-07" db="EMBL/GenBank/DDBJ databases">
        <title>Genome Sequence of Xylaria arbuscula.</title>
        <authorList>
            <person name="Buettner E."/>
        </authorList>
    </citation>
    <scope>NUCLEOTIDE SEQUENCE</scope>
    <source>
        <strain evidence="5">VT107</strain>
    </source>
</reference>
<dbReference type="InterPro" id="IPR050863">
    <property type="entry name" value="CenT-Element_Derived"/>
</dbReference>
<evidence type="ECO:0000313" key="5">
    <source>
        <dbReference type="EMBL" id="KAJ3552019.1"/>
    </source>
</evidence>
<dbReference type="GO" id="GO:0003677">
    <property type="term" value="F:DNA binding"/>
    <property type="evidence" value="ECO:0007669"/>
    <property type="project" value="UniProtKB-KW"/>
</dbReference>
<dbReference type="InterPro" id="IPR009057">
    <property type="entry name" value="Homeodomain-like_sf"/>
</dbReference>
<dbReference type="PANTHER" id="PTHR19303:SF74">
    <property type="entry name" value="POGO TRANSPOSABLE ELEMENT WITH KRAB DOMAIN"/>
    <property type="match status" value="1"/>
</dbReference>
<dbReference type="InterPro" id="IPR004875">
    <property type="entry name" value="DDE_SF_endonuclease_dom"/>
</dbReference>
<dbReference type="Pfam" id="PF03184">
    <property type="entry name" value="DDE_1"/>
    <property type="match status" value="1"/>
</dbReference>
<dbReference type="EMBL" id="JANPWZ010003587">
    <property type="protein sequence ID" value="KAJ3552019.1"/>
    <property type="molecule type" value="Genomic_DNA"/>
</dbReference>
<gene>
    <name evidence="5" type="ORF">NPX13_g11219</name>
</gene>
<dbReference type="Pfam" id="PF03221">
    <property type="entry name" value="HTH_Tnp_Tc5"/>
    <property type="match status" value="1"/>
</dbReference>
<protein>
    <recommendedName>
        <fullName evidence="4">HTH CENPB-type domain-containing protein</fullName>
    </recommendedName>
</protein>
<keyword evidence="6" id="KW-1185">Reference proteome</keyword>
<dbReference type="Gene3D" id="1.10.10.60">
    <property type="entry name" value="Homeodomain-like"/>
    <property type="match status" value="1"/>
</dbReference>
<keyword evidence="3" id="KW-0539">Nucleus</keyword>